<dbReference type="InParanoid" id="A0A165R895"/>
<organism evidence="3 4">
    <name type="scientific">Neolentinus lepideus HHB14362 ss-1</name>
    <dbReference type="NCBI Taxonomy" id="1314782"/>
    <lineage>
        <taxon>Eukaryota</taxon>
        <taxon>Fungi</taxon>
        <taxon>Dikarya</taxon>
        <taxon>Basidiomycota</taxon>
        <taxon>Agaricomycotina</taxon>
        <taxon>Agaricomycetes</taxon>
        <taxon>Gloeophyllales</taxon>
        <taxon>Gloeophyllaceae</taxon>
        <taxon>Neolentinus</taxon>
    </lineage>
</organism>
<evidence type="ECO:0000256" key="1">
    <source>
        <dbReference type="SAM" id="MobiDB-lite"/>
    </source>
</evidence>
<feature type="region of interest" description="Disordered" evidence="1">
    <location>
        <begin position="229"/>
        <end position="375"/>
    </location>
</feature>
<evidence type="ECO:0000259" key="2">
    <source>
        <dbReference type="Pfam" id="PF00172"/>
    </source>
</evidence>
<dbReference type="GO" id="GO:0000981">
    <property type="term" value="F:DNA-binding transcription factor activity, RNA polymerase II-specific"/>
    <property type="evidence" value="ECO:0007669"/>
    <property type="project" value="InterPro"/>
</dbReference>
<feature type="compositionally biased region" description="Pro residues" evidence="1">
    <location>
        <begin position="56"/>
        <end position="66"/>
    </location>
</feature>
<dbReference type="Gene3D" id="4.10.240.10">
    <property type="entry name" value="Zn(2)-C6 fungal-type DNA-binding domain"/>
    <property type="match status" value="1"/>
</dbReference>
<protein>
    <recommendedName>
        <fullName evidence="2">Zn(2)-C6 fungal-type domain-containing protein</fullName>
    </recommendedName>
</protein>
<feature type="region of interest" description="Disordered" evidence="1">
    <location>
        <begin position="407"/>
        <end position="623"/>
    </location>
</feature>
<reference evidence="3 4" key="1">
    <citation type="journal article" date="2016" name="Mol. Biol. Evol.">
        <title>Comparative Genomics of Early-Diverging Mushroom-Forming Fungi Provides Insights into the Origins of Lignocellulose Decay Capabilities.</title>
        <authorList>
            <person name="Nagy L.G."/>
            <person name="Riley R."/>
            <person name="Tritt A."/>
            <person name="Adam C."/>
            <person name="Daum C."/>
            <person name="Floudas D."/>
            <person name="Sun H."/>
            <person name="Yadav J.S."/>
            <person name="Pangilinan J."/>
            <person name="Larsson K.H."/>
            <person name="Matsuura K."/>
            <person name="Barry K."/>
            <person name="Labutti K."/>
            <person name="Kuo R."/>
            <person name="Ohm R.A."/>
            <person name="Bhattacharya S.S."/>
            <person name="Shirouzu T."/>
            <person name="Yoshinaga Y."/>
            <person name="Martin F.M."/>
            <person name="Grigoriev I.V."/>
            <person name="Hibbett D.S."/>
        </authorList>
    </citation>
    <scope>NUCLEOTIDE SEQUENCE [LARGE SCALE GENOMIC DNA]</scope>
    <source>
        <strain evidence="3 4">HHB14362 ss-1</strain>
    </source>
</reference>
<dbReference type="Proteomes" id="UP000076761">
    <property type="component" value="Unassembled WGS sequence"/>
</dbReference>
<feature type="compositionally biased region" description="Polar residues" evidence="1">
    <location>
        <begin position="407"/>
        <end position="416"/>
    </location>
</feature>
<dbReference type="STRING" id="1314782.A0A165R895"/>
<name>A0A165R895_9AGAM</name>
<feature type="compositionally biased region" description="Low complexity" evidence="1">
    <location>
        <begin position="31"/>
        <end position="44"/>
    </location>
</feature>
<keyword evidence="4" id="KW-1185">Reference proteome</keyword>
<evidence type="ECO:0000313" key="3">
    <source>
        <dbReference type="EMBL" id="KZT23448.1"/>
    </source>
</evidence>
<dbReference type="Pfam" id="PF00172">
    <property type="entry name" value="Zn_clus"/>
    <property type="match status" value="1"/>
</dbReference>
<feature type="compositionally biased region" description="Basic and acidic residues" evidence="1">
    <location>
        <begin position="418"/>
        <end position="429"/>
    </location>
</feature>
<proteinExistence type="predicted"/>
<feature type="region of interest" description="Disordered" evidence="1">
    <location>
        <begin position="1"/>
        <end position="116"/>
    </location>
</feature>
<gene>
    <name evidence="3" type="ORF">NEOLEDRAFT_1180098</name>
</gene>
<evidence type="ECO:0000313" key="4">
    <source>
        <dbReference type="Proteomes" id="UP000076761"/>
    </source>
</evidence>
<accession>A0A165R895</accession>
<feature type="compositionally biased region" description="Pro residues" evidence="1">
    <location>
        <begin position="539"/>
        <end position="557"/>
    </location>
</feature>
<feature type="compositionally biased region" description="Basic residues" evidence="1">
    <location>
        <begin position="455"/>
        <end position="471"/>
    </location>
</feature>
<sequence>MDRQQGGGGPSSLPDSLHDHIVMASHQPEQSRPGSGASARSSGSHIIPTTPVEPQGTPPADLPPTFPLRFASFRPPSYRPHSTGAGPGIEGLEVEGSSSSSIHHGATTAGVTDPRNYVYRPGSMSVAPTAEARLRPVRSWAIGRERSASPPGDRQVYDLGTSQGSRIRQPDLYGSDVLSIRTDIGSMGLYTERRAGSSDSSPRYSAQGSFILSPVDFVEGSSSRYGHDTFREAPAGYDRFPNTGEASGSRPVRRRTTSALVMQRHRSIPHEGSSTSGRSEYGAEPVPSSASSVGSPSATLYPELWLPNEGPSQTDDREGTPEDSAARTSDPSTARGPSPVTVPSTEASSSVRKGKRRQHDNDDEALATNPDVTPITKARKTKTEVACWFCRREFVDFLPFQTIPNFGRQSTCSAPSHATDRKLRCDGKKPCSNCAKRKPEPDGTTAECTYEPFPRRRGPGKAKKGSKKQTRARSTTSALPSHTPPDPRMVLRPVDSSDPFYNPPGRPTRRSTEQPAHTPPPLTVDPTLLSSMSIHGEPITPPSHRFPPLQLPAPGPSRYPLGQRPTSANVPRSGFTPRLPEHVLDAQQRFEYAGEDRRGHASGRPPRSRDQDNNDDHPTTRQG</sequence>
<dbReference type="CDD" id="cd00067">
    <property type="entry name" value="GAL4"/>
    <property type="match status" value="1"/>
</dbReference>
<dbReference type="InterPro" id="IPR001138">
    <property type="entry name" value="Zn2Cys6_DnaBD"/>
</dbReference>
<dbReference type="GO" id="GO:0008270">
    <property type="term" value="F:zinc ion binding"/>
    <property type="evidence" value="ECO:0007669"/>
    <property type="project" value="InterPro"/>
</dbReference>
<feature type="compositionally biased region" description="Polar residues" evidence="1">
    <location>
        <begin position="341"/>
        <end position="351"/>
    </location>
</feature>
<feature type="compositionally biased region" description="Basic and acidic residues" evidence="1">
    <location>
        <begin position="607"/>
        <end position="623"/>
    </location>
</feature>
<dbReference type="InterPro" id="IPR036864">
    <property type="entry name" value="Zn2-C6_fun-type_DNA-bd_sf"/>
</dbReference>
<feature type="compositionally biased region" description="Low complexity" evidence="1">
    <location>
        <begin position="282"/>
        <end position="298"/>
    </location>
</feature>
<dbReference type="AlphaFoldDB" id="A0A165R895"/>
<feature type="compositionally biased region" description="Gly residues" evidence="1">
    <location>
        <begin position="1"/>
        <end position="10"/>
    </location>
</feature>
<feature type="domain" description="Zn(2)-C6 fungal-type" evidence="2">
    <location>
        <begin position="421"/>
        <end position="456"/>
    </location>
</feature>
<dbReference type="OrthoDB" id="39175at2759"/>
<dbReference type="EMBL" id="KV425585">
    <property type="protein sequence ID" value="KZT23448.1"/>
    <property type="molecule type" value="Genomic_DNA"/>
</dbReference>